<reference evidence="2 3" key="1">
    <citation type="journal article" date="2019" name="Int. J. Syst. Evol. Microbiol.">
        <title>The Global Catalogue of Microorganisms (GCM) 10K type strain sequencing project: providing services to taxonomists for standard genome sequencing and annotation.</title>
        <authorList>
            <consortium name="The Broad Institute Genomics Platform"/>
            <consortium name="The Broad Institute Genome Sequencing Center for Infectious Disease"/>
            <person name="Wu L."/>
            <person name="Ma J."/>
        </authorList>
    </citation>
    <scope>NUCLEOTIDE SEQUENCE [LARGE SCALE GENOMIC DNA]</scope>
    <source>
        <strain evidence="2 3">JCM 16014</strain>
    </source>
</reference>
<dbReference type="Pfam" id="PF21806">
    <property type="entry name" value="DUF6879"/>
    <property type="match status" value="1"/>
</dbReference>
<dbReference type="InterPro" id="IPR049244">
    <property type="entry name" value="DUF6879"/>
</dbReference>
<feature type="domain" description="DUF6879" evidence="1">
    <location>
        <begin position="7"/>
        <end position="169"/>
    </location>
</feature>
<comment type="caution">
    <text evidence="2">The sequence shown here is derived from an EMBL/GenBank/DDBJ whole genome shotgun (WGS) entry which is preliminary data.</text>
</comment>
<dbReference type="RefSeq" id="WP_344663805.1">
    <property type="nucleotide sequence ID" value="NZ_BAAAQN010000002.1"/>
</dbReference>
<keyword evidence="3" id="KW-1185">Reference proteome</keyword>
<gene>
    <name evidence="2" type="ORF">GCM10009839_05000</name>
</gene>
<proteinExistence type="predicted"/>
<evidence type="ECO:0000313" key="2">
    <source>
        <dbReference type="EMBL" id="GAA2013304.1"/>
    </source>
</evidence>
<organism evidence="2 3">
    <name type="scientific">Catenulispora yoronensis</name>
    <dbReference type="NCBI Taxonomy" id="450799"/>
    <lineage>
        <taxon>Bacteria</taxon>
        <taxon>Bacillati</taxon>
        <taxon>Actinomycetota</taxon>
        <taxon>Actinomycetes</taxon>
        <taxon>Catenulisporales</taxon>
        <taxon>Catenulisporaceae</taxon>
        <taxon>Catenulispora</taxon>
    </lineage>
</organism>
<protein>
    <recommendedName>
        <fullName evidence="1">DUF6879 domain-containing protein</fullName>
    </recommendedName>
</protein>
<evidence type="ECO:0000259" key="1">
    <source>
        <dbReference type="Pfam" id="PF21806"/>
    </source>
</evidence>
<sequence length="170" mass="19719">MRLVGEAWRAYAKNFERSAFRLEVQPTYTMPTEQDSVRRFLAGEPVPEGHNSEWHATVRANIAAGKTMQRVRVVRQPLTDYQRYGFAWSVPGNVAAGEDIRVLDLTGESLPPLPTFDFWLYDEKTVARLDYNMDGTQIGRELVEDPDLTQYFEWRDYALKHSVPFLEFLN</sequence>
<accession>A0ABN2TD74</accession>
<dbReference type="Proteomes" id="UP001500751">
    <property type="component" value="Unassembled WGS sequence"/>
</dbReference>
<name>A0ABN2TD74_9ACTN</name>
<evidence type="ECO:0000313" key="3">
    <source>
        <dbReference type="Proteomes" id="UP001500751"/>
    </source>
</evidence>
<dbReference type="EMBL" id="BAAAQN010000002">
    <property type="protein sequence ID" value="GAA2013304.1"/>
    <property type="molecule type" value="Genomic_DNA"/>
</dbReference>